<dbReference type="GeneID" id="40089519"/>
<dbReference type="EMBL" id="MF479730">
    <property type="protein sequence ID" value="ASU00698.1"/>
    <property type="molecule type" value="Genomic_DNA"/>
</dbReference>
<evidence type="ECO:0000313" key="2">
    <source>
        <dbReference type="EMBL" id="ASU00698.1"/>
    </source>
</evidence>
<proteinExistence type="predicted"/>
<keyword evidence="3" id="KW-1185">Reference proteome</keyword>
<dbReference type="KEGG" id="vg:40089519"/>
<protein>
    <submittedName>
        <fullName evidence="2">Uncharacterized protein</fullName>
    </submittedName>
</protein>
<sequence>MSMKNIAEFIRTKINSFVKKNTSVEDQYAKAAEQVISQITRLETAHVKSVSEEKRLRQYAKDKQAEARRKDNEIRMLMNQNVPVETHVKLAILYRRTADALNAKADELEKMRDEIKLAVVELDNSRLDLAAKLEFIRETRNAEALGISCSEDVIELAGLTKVDVNDVMMRIETFNGDKQTAVTISEIENYINGLK</sequence>
<organism evidence="2 3">
    <name type="scientific">Aeromonas phage AS-gz</name>
    <dbReference type="NCBI Taxonomy" id="2026082"/>
    <lineage>
        <taxon>Viruses</taxon>
        <taxon>Duplodnaviria</taxon>
        <taxon>Heunggongvirae</taxon>
        <taxon>Uroviricota</taxon>
        <taxon>Caudoviricetes</taxon>
        <taxon>Pantevenvirales</taxon>
        <taxon>Straboviridae</taxon>
        <taxon>Tulanevirus</taxon>
        <taxon>Tulanevirus asgz</taxon>
    </lineage>
</organism>
<name>A0A223LF82_9CAUD</name>
<dbReference type="Proteomes" id="UP000221110">
    <property type="component" value="Segment"/>
</dbReference>
<dbReference type="RefSeq" id="YP_009613149.1">
    <property type="nucleotide sequence ID" value="NC_042019.1"/>
</dbReference>
<reference evidence="2 3" key="1">
    <citation type="submission" date="2017-07" db="EMBL/GenBank/DDBJ databases">
        <title>In vitro design and evaluation of phage cocktails against multidrug-resistant Aeromonas salmonicida.</title>
        <authorList>
            <person name="Chen L."/>
            <person name="Yuan S."/>
            <person name="Ma Y."/>
        </authorList>
    </citation>
    <scope>NUCLEOTIDE SEQUENCE [LARGE SCALE GENOMIC DNA]</scope>
</reference>
<keyword evidence="1" id="KW-0175">Coiled coil</keyword>
<accession>A0A223LF82</accession>
<feature type="coiled-coil region" evidence="1">
    <location>
        <begin position="60"/>
        <end position="128"/>
    </location>
</feature>
<evidence type="ECO:0000313" key="3">
    <source>
        <dbReference type="Proteomes" id="UP000221110"/>
    </source>
</evidence>
<evidence type="ECO:0000256" key="1">
    <source>
        <dbReference type="SAM" id="Coils"/>
    </source>
</evidence>